<dbReference type="EMBL" id="KV878978">
    <property type="protein sequence ID" value="OJJ99414.1"/>
    <property type="molecule type" value="Genomic_DNA"/>
</dbReference>
<dbReference type="PANTHER" id="PTHR43157">
    <property type="entry name" value="PHOSPHATIDYLINOSITOL-GLYCAN BIOSYNTHESIS CLASS F PROTEIN-RELATED"/>
    <property type="match status" value="1"/>
</dbReference>
<keyword evidence="3" id="KW-1185">Reference proteome</keyword>
<dbReference type="SUPFAM" id="SSF51735">
    <property type="entry name" value="NAD(P)-binding Rossmann-fold domains"/>
    <property type="match status" value="1"/>
</dbReference>
<dbReference type="InterPro" id="IPR036291">
    <property type="entry name" value="NAD(P)-bd_dom_sf"/>
</dbReference>
<dbReference type="VEuPathDB" id="FungiDB:ASPACDRAFT_79318"/>
<dbReference type="RefSeq" id="XP_020055754.1">
    <property type="nucleotide sequence ID" value="XM_020205374.1"/>
</dbReference>
<dbReference type="AlphaFoldDB" id="A0A1L9WT81"/>
<evidence type="ECO:0000256" key="1">
    <source>
        <dbReference type="ARBA" id="ARBA00023002"/>
    </source>
</evidence>
<dbReference type="Proteomes" id="UP000184546">
    <property type="component" value="Unassembled WGS sequence"/>
</dbReference>
<evidence type="ECO:0008006" key="4">
    <source>
        <dbReference type="Google" id="ProtNLM"/>
    </source>
</evidence>
<evidence type="ECO:0000313" key="3">
    <source>
        <dbReference type="Proteomes" id="UP000184546"/>
    </source>
</evidence>
<evidence type="ECO:0000313" key="2">
    <source>
        <dbReference type="EMBL" id="OJJ99414.1"/>
    </source>
</evidence>
<dbReference type="Pfam" id="PF00106">
    <property type="entry name" value="adh_short"/>
    <property type="match status" value="1"/>
</dbReference>
<dbReference type="GeneID" id="30979188"/>
<dbReference type="PRINTS" id="PR00081">
    <property type="entry name" value="GDHRDH"/>
</dbReference>
<dbReference type="PANTHER" id="PTHR43157:SF22">
    <property type="entry name" value="SHORT-CHAIN DEHYDROGENASE_REDUCTASE PHMF"/>
    <property type="match status" value="1"/>
</dbReference>
<gene>
    <name evidence="2" type="ORF">ASPACDRAFT_79318</name>
</gene>
<proteinExistence type="predicted"/>
<dbReference type="Gene3D" id="3.40.50.720">
    <property type="entry name" value="NAD(P)-binding Rossmann-like Domain"/>
    <property type="match status" value="1"/>
</dbReference>
<dbReference type="STRING" id="690307.A0A1L9WT81"/>
<name>A0A1L9WT81_ASPA1</name>
<dbReference type="OMA" id="VESHGKC"/>
<protein>
    <recommendedName>
        <fullName evidence="4">Short-chain dehydrogenase/reductase family protein</fullName>
    </recommendedName>
</protein>
<sequence>MSTSKAILLCLFTFVMAGLFRLRRSRRNIPVDPSGVSFAGKTVLLTGATSGLGFEAAVKLLSLGVDSLIIGSRNLQKGHATKTELERRTDRPGVVQVWQLEMNSFQSVKIFAERVNNEVNQLDIAILNAGLWNRDYTVSPEGWEETLQVNALSTSLLAFLLLPKLRRSSTPTQPTHLTVVSSQQFVRVKAQNLRTEEPLLKHLNDPRNFIGRRQYGISKLLLEYMLKMAAGMVRQEDGTVPVIINSVSPGFCASSLGRQYRRFYERWLSWLAYKLFARTAEQGSRSLVSATYQGVESHGKCWRNDGYLDESIALTTGAEGQQFQNIAWNEIASILNEQKEGLEQLVGGS</sequence>
<organism evidence="2 3">
    <name type="scientific">Aspergillus aculeatus (strain ATCC 16872 / CBS 172.66 / WB 5094)</name>
    <dbReference type="NCBI Taxonomy" id="690307"/>
    <lineage>
        <taxon>Eukaryota</taxon>
        <taxon>Fungi</taxon>
        <taxon>Dikarya</taxon>
        <taxon>Ascomycota</taxon>
        <taxon>Pezizomycotina</taxon>
        <taxon>Eurotiomycetes</taxon>
        <taxon>Eurotiomycetidae</taxon>
        <taxon>Eurotiales</taxon>
        <taxon>Aspergillaceae</taxon>
        <taxon>Aspergillus</taxon>
        <taxon>Aspergillus subgen. Circumdati</taxon>
    </lineage>
</organism>
<dbReference type="OrthoDB" id="542013at2759"/>
<reference evidence="3" key="1">
    <citation type="journal article" date="2017" name="Genome Biol.">
        <title>Comparative genomics reveals high biological diversity and specific adaptations in the industrially and medically important fungal genus Aspergillus.</title>
        <authorList>
            <person name="de Vries R.P."/>
            <person name="Riley R."/>
            <person name="Wiebenga A."/>
            <person name="Aguilar-Osorio G."/>
            <person name="Amillis S."/>
            <person name="Uchima C.A."/>
            <person name="Anderluh G."/>
            <person name="Asadollahi M."/>
            <person name="Askin M."/>
            <person name="Barry K."/>
            <person name="Battaglia E."/>
            <person name="Bayram O."/>
            <person name="Benocci T."/>
            <person name="Braus-Stromeyer S.A."/>
            <person name="Caldana C."/>
            <person name="Canovas D."/>
            <person name="Cerqueira G.C."/>
            <person name="Chen F."/>
            <person name="Chen W."/>
            <person name="Choi C."/>
            <person name="Clum A."/>
            <person name="Dos Santos R.A."/>
            <person name="Damasio A.R."/>
            <person name="Diallinas G."/>
            <person name="Emri T."/>
            <person name="Fekete E."/>
            <person name="Flipphi M."/>
            <person name="Freyberg S."/>
            <person name="Gallo A."/>
            <person name="Gournas C."/>
            <person name="Habgood R."/>
            <person name="Hainaut M."/>
            <person name="Harispe M.L."/>
            <person name="Henrissat B."/>
            <person name="Hilden K.S."/>
            <person name="Hope R."/>
            <person name="Hossain A."/>
            <person name="Karabika E."/>
            <person name="Karaffa L."/>
            <person name="Karanyi Z."/>
            <person name="Krasevec N."/>
            <person name="Kuo A."/>
            <person name="Kusch H."/>
            <person name="LaButti K."/>
            <person name="Lagendijk E.L."/>
            <person name="Lapidus A."/>
            <person name="Levasseur A."/>
            <person name="Lindquist E."/>
            <person name="Lipzen A."/>
            <person name="Logrieco A.F."/>
            <person name="MacCabe A."/>
            <person name="Maekelae M.R."/>
            <person name="Malavazi I."/>
            <person name="Melin P."/>
            <person name="Meyer V."/>
            <person name="Mielnichuk N."/>
            <person name="Miskei M."/>
            <person name="Molnar A.P."/>
            <person name="Mule G."/>
            <person name="Ngan C.Y."/>
            <person name="Orejas M."/>
            <person name="Orosz E."/>
            <person name="Ouedraogo J.P."/>
            <person name="Overkamp K.M."/>
            <person name="Park H.-S."/>
            <person name="Perrone G."/>
            <person name="Piumi F."/>
            <person name="Punt P.J."/>
            <person name="Ram A.F."/>
            <person name="Ramon A."/>
            <person name="Rauscher S."/>
            <person name="Record E."/>
            <person name="Riano-Pachon D.M."/>
            <person name="Robert V."/>
            <person name="Roehrig J."/>
            <person name="Ruller R."/>
            <person name="Salamov A."/>
            <person name="Salih N.S."/>
            <person name="Samson R.A."/>
            <person name="Sandor E."/>
            <person name="Sanguinetti M."/>
            <person name="Schuetze T."/>
            <person name="Sepcic K."/>
            <person name="Shelest E."/>
            <person name="Sherlock G."/>
            <person name="Sophianopoulou V."/>
            <person name="Squina F.M."/>
            <person name="Sun H."/>
            <person name="Susca A."/>
            <person name="Todd R.B."/>
            <person name="Tsang A."/>
            <person name="Unkles S.E."/>
            <person name="van de Wiele N."/>
            <person name="van Rossen-Uffink D."/>
            <person name="Oliveira J.V."/>
            <person name="Vesth T.C."/>
            <person name="Visser J."/>
            <person name="Yu J.-H."/>
            <person name="Zhou M."/>
            <person name="Andersen M.R."/>
            <person name="Archer D.B."/>
            <person name="Baker S.E."/>
            <person name="Benoit I."/>
            <person name="Brakhage A.A."/>
            <person name="Braus G.H."/>
            <person name="Fischer R."/>
            <person name="Frisvad J.C."/>
            <person name="Goldman G.H."/>
            <person name="Houbraken J."/>
            <person name="Oakley B."/>
            <person name="Pocsi I."/>
            <person name="Scazzocchio C."/>
            <person name="Seiboth B."/>
            <person name="vanKuyk P.A."/>
            <person name="Wortman J."/>
            <person name="Dyer P.S."/>
            <person name="Grigoriev I.V."/>
        </authorList>
    </citation>
    <scope>NUCLEOTIDE SEQUENCE [LARGE SCALE GENOMIC DNA]</scope>
    <source>
        <strain evidence="3">ATCC 16872 / CBS 172.66 / WB 5094</strain>
    </source>
</reference>
<dbReference type="GO" id="GO:0016491">
    <property type="term" value="F:oxidoreductase activity"/>
    <property type="evidence" value="ECO:0007669"/>
    <property type="project" value="UniProtKB-KW"/>
</dbReference>
<keyword evidence="1" id="KW-0560">Oxidoreductase</keyword>
<dbReference type="InterPro" id="IPR002347">
    <property type="entry name" value="SDR_fam"/>
</dbReference>
<accession>A0A1L9WT81</accession>